<accession>A0A3N6LVI8</accession>
<name>A0A3N6LVI8_9EURY</name>
<feature type="compositionally biased region" description="Basic and acidic residues" evidence="5">
    <location>
        <begin position="269"/>
        <end position="285"/>
    </location>
</feature>
<keyword evidence="2" id="KW-0285">Flavoprotein</keyword>
<dbReference type="RefSeq" id="WP_124176622.1">
    <property type="nucleotide sequence ID" value="NZ_REFY01000001.1"/>
</dbReference>
<comment type="caution">
    <text evidence="7">The sequence shown here is derived from an EMBL/GenBank/DDBJ whole genome shotgun (WGS) entry which is preliminary data.</text>
</comment>
<keyword evidence="3" id="KW-0274">FAD</keyword>
<dbReference type="Proteomes" id="UP000273828">
    <property type="component" value="Unassembled WGS sequence"/>
</dbReference>
<dbReference type="EMBL" id="REFY01000001">
    <property type="protein sequence ID" value="RQG92747.1"/>
    <property type="molecule type" value="Genomic_DNA"/>
</dbReference>
<dbReference type="InterPro" id="IPR045170">
    <property type="entry name" value="MTOX"/>
</dbReference>
<organism evidence="7 8">
    <name type="scientific">Natrarchaeobius halalkaliphilus</name>
    <dbReference type="NCBI Taxonomy" id="1679091"/>
    <lineage>
        <taxon>Archaea</taxon>
        <taxon>Methanobacteriati</taxon>
        <taxon>Methanobacteriota</taxon>
        <taxon>Stenosarchaea group</taxon>
        <taxon>Halobacteria</taxon>
        <taxon>Halobacteriales</taxon>
        <taxon>Natrialbaceae</taxon>
        <taxon>Natrarchaeobius</taxon>
    </lineage>
</organism>
<dbReference type="OrthoDB" id="300965at2157"/>
<dbReference type="SUPFAM" id="SSF54373">
    <property type="entry name" value="FAD-linked reductases, C-terminal domain"/>
    <property type="match status" value="1"/>
</dbReference>
<keyword evidence="4" id="KW-0560">Oxidoreductase</keyword>
<dbReference type="InterPro" id="IPR006076">
    <property type="entry name" value="FAD-dep_OxRdtase"/>
</dbReference>
<evidence type="ECO:0000256" key="1">
    <source>
        <dbReference type="ARBA" id="ARBA00001974"/>
    </source>
</evidence>
<dbReference type="InterPro" id="IPR036188">
    <property type="entry name" value="FAD/NAD-bd_sf"/>
</dbReference>
<dbReference type="GO" id="GO:0050660">
    <property type="term" value="F:flavin adenine dinucleotide binding"/>
    <property type="evidence" value="ECO:0007669"/>
    <property type="project" value="InterPro"/>
</dbReference>
<dbReference type="SUPFAM" id="SSF51905">
    <property type="entry name" value="FAD/NAD(P)-binding domain"/>
    <property type="match status" value="1"/>
</dbReference>
<evidence type="ECO:0000256" key="4">
    <source>
        <dbReference type="ARBA" id="ARBA00023002"/>
    </source>
</evidence>
<evidence type="ECO:0000259" key="6">
    <source>
        <dbReference type="Pfam" id="PF01266"/>
    </source>
</evidence>
<dbReference type="Gene3D" id="3.30.9.10">
    <property type="entry name" value="D-Amino Acid Oxidase, subunit A, domain 2"/>
    <property type="match status" value="1"/>
</dbReference>
<dbReference type="Pfam" id="PF01266">
    <property type="entry name" value="DAO"/>
    <property type="match status" value="1"/>
</dbReference>
<evidence type="ECO:0000256" key="5">
    <source>
        <dbReference type="SAM" id="MobiDB-lite"/>
    </source>
</evidence>
<feature type="domain" description="FAD dependent oxidoreductase" evidence="6">
    <location>
        <begin position="6"/>
        <end position="357"/>
    </location>
</feature>
<dbReference type="PANTHER" id="PTHR10961">
    <property type="entry name" value="PEROXISOMAL SARCOSINE OXIDASE"/>
    <property type="match status" value="1"/>
</dbReference>
<evidence type="ECO:0000256" key="3">
    <source>
        <dbReference type="ARBA" id="ARBA00022827"/>
    </source>
</evidence>
<sequence>MSERHDVIVLGVGGTGSAAVAQLADRGVDVLGLERYDVPHDGGSVNGLLRPLRLTDIEDPADVSLLRRAETLWRDLEADHDRRLLYRTGSIDTGPRGRSLVEEAKLACEEHDLEYELLSGEGLTDRYPAYRLPNGYETVYQPEGGFLRPAECVVAHVNRAHRLGATIRARERVVNWRPLDGGVRVETDHDAYEADRLVVTAGAWTPAFVDALDGIVTSERQVLTWLQPETPGHFARDRFPIWRVQTPSDLFYGYPTDSAPGATFGRSTNRNEVRDPDAFEHEPTQADERPLREFAREYFPAGAGPTMRMESGLAITTPDDRLLVDTLPEHPQVAIGVGPSESGFAYASVLGEILADLTLEGETDHDVERFSIDRA</sequence>
<protein>
    <submittedName>
        <fullName evidence="7">N-methyl-L-tryptophan oxidase</fullName>
    </submittedName>
</protein>
<evidence type="ECO:0000313" key="7">
    <source>
        <dbReference type="EMBL" id="RQG92747.1"/>
    </source>
</evidence>
<dbReference type="PANTHER" id="PTHR10961:SF7">
    <property type="entry name" value="FAD DEPENDENT OXIDOREDUCTASE DOMAIN-CONTAINING PROTEIN"/>
    <property type="match status" value="1"/>
</dbReference>
<dbReference type="NCBIfam" id="NF008425">
    <property type="entry name" value="PRK11259.1"/>
    <property type="match status" value="1"/>
</dbReference>
<dbReference type="AlphaFoldDB" id="A0A3N6LVI8"/>
<proteinExistence type="predicted"/>
<keyword evidence="8" id="KW-1185">Reference proteome</keyword>
<reference evidence="7 8" key="1">
    <citation type="submission" date="2018-10" db="EMBL/GenBank/DDBJ databases">
        <title>Natrarchaeobius chitinivorans gen. nov., sp. nov., and Natrarchaeobius haloalkaliphilus sp. nov., alkaliphilic, chitin-utilizing haloarchaea from hypersaline alkaline lakes.</title>
        <authorList>
            <person name="Sorokin D.Y."/>
            <person name="Elcheninov A.G."/>
            <person name="Kostrikina N.A."/>
            <person name="Bale N.J."/>
            <person name="Sinninghe Damste J.S."/>
            <person name="Khijniak T.V."/>
            <person name="Kublanov I.V."/>
            <person name="Toshchakov S.V."/>
        </authorList>
    </citation>
    <scope>NUCLEOTIDE SEQUENCE [LARGE SCALE GENOMIC DNA]</scope>
    <source>
        <strain evidence="7 8">AArcht-Sl</strain>
    </source>
</reference>
<evidence type="ECO:0000256" key="2">
    <source>
        <dbReference type="ARBA" id="ARBA00022630"/>
    </source>
</evidence>
<comment type="cofactor">
    <cofactor evidence="1">
        <name>FAD</name>
        <dbReference type="ChEBI" id="CHEBI:57692"/>
    </cofactor>
</comment>
<dbReference type="Gene3D" id="3.50.50.60">
    <property type="entry name" value="FAD/NAD(P)-binding domain"/>
    <property type="match status" value="1"/>
</dbReference>
<gene>
    <name evidence="7" type="ORF">EA462_00505</name>
</gene>
<dbReference type="GO" id="GO:0008115">
    <property type="term" value="F:sarcosine oxidase activity"/>
    <property type="evidence" value="ECO:0007669"/>
    <property type="project" value="TreeGrafter"/>
</dbReference>
<feature type="region of interest" description="Disordered" evidence="5">
    <location>
        <begin position="261"/>
        <end position="285"/>
    </location>
</feature>
<evidence type="ECO:0000313" key="8">
    <source>
        <dbReference type="Proteomes" id="UP000273828"/>
    </source>
</evidence>